<protein>
    <submittedName>
        <fullName evidence="2">Uncharacterized protein</fullName>
    </submittedName>
</protein>
<keyword evidence="3" id="KW-1185">Reference proteome</keyword>
<dbReference type="Proteomes" id="UP001188597">
    <property type="component" value="Unassembled WGS sequence"/>
</dbReference>
<evidence type="ECO:0000313" key="2">
    <source>
        <dbReference type="EMBL" id="KAK3019677.1"/>
    </source>
</evidence>
<keyword evidence="1" id="KW-1133">Transmembrane helix</keyword>
<sequence length="79" mass="8228">MTEGNDGDAGRGGGGERCWWAASFAQLAWGIYSFRKGYSGDSHLMPLKAFAVASLFLGATTTAGVGTLRSSGIYSVNMS</sequence>
<evidence type="ECO:0000256" key="1">
    <source>
        <dbReference type="SAM" id="Phobius"/>
    </source>
</evidence>
<reference evidence="2" key="1">
    <citation type="submission" date="2022-12" db="EMBL/GenBank/DDBJ databases">
        <title>Draft genome assemblies for two species of Escallonia (Escalloniales).</title>
        <authorList>
            <person name="Chanderbali A."/>
            <person name="Dervinis C."/>
            <person name="Anghel I."/>
            <person name="Soltis D."/>
            <person name="Soltis P."/>
            <person name="Zapata F."/>
        </authorList>
    </citation>
    <scope>NUCLEOTIDE SEQUENCE</scope>
    <source>
        <strain evidence="2">UCBG64.0493</strain>
        <tissue evidence="2">Leaf</tissue>
    </source>
</reference>
<accession>A0AA88W2P0</accession>
<evidence type="ECO:0000313" key="3">
    <source>
        <dbReference type="Proteomes" id="UP001188597"/>
    </source>
</evidence>
<comment type="caution">
    <text evidence="2">The sequence shown here is derived from an EMBL/GenBank/DDBJ whole genome shotgun (WGS) entry which is preliminary data.</text>
</comment>
<keyword evidence="1" id="KW-0812">Transmembrane</keyword>
<dbReference type="EMBL" id="JAVXUP010000860">
    <property type="protein sequence ID" value="KAK3019677.1"/>
    <property type="molecule type" value="Genomic_DNA"/>
</dbReference>
<feature type="transmembrane region" description="Helical" evidence="1">
    <location>
        <begin position="49"/>
        <end position="68"/>
    </location>
</feature>
<dbReference type="PANTHER" id="PTHR37744">
    <property type="entry name" value="STAR LIPID TRANSFER-LIKE PROTEIN"/>
    <property type="match status" value="1"/>
</dbReference>
<organism evidence="2 3">
    <name type="scientific">Escallonia herrerae</name>
    <dbReference type="NCBI Taxonomy" id="1293975"/>
    <lineage>
        <taxon>Eukaryota</taxon>
        <taxon>Viridiplantae</taxon>
        <taxon>Streptophyta</taxon>
        <taxon>Embryophyta</taxon>
        <taxon>Tracheophyta</taxon>
        <taxon>Spermatophyta</taxon>
        <taxon>Magnoliopsida</taxon>
        <taxon>eudicotyledons</taxon>
        <taxon>Gunneridae</taxon>
        <taxon>Pentapetalae</taxon>
        <taxon>asterids</taxon>
        <taxon>campanulids</taxon>
        <taxon>Escalloniales</taxon>
        <taxon>Escalloniaceae</taxon>
        <taxon>Escallonia</taxon>
    </lineage>
</organism>
<name>A0AA88W2P0_9ASTE</name>
<keyword evidence="1" id="KW-0472">Membrane</keyword>
<gene>
    <name evidence="2" type="ORF">RJ639_004152</name>
</gene>
<proteinExistence type="predicted"/>
<dbReference type="PANTHER" id="PTHR37744:SF1">
    <property type="entry name" value="STAR LIPID TRANSFER-LIKE PROTEIN"/>
    <property type="match status" value="1"/>
</dbReference>
<dbReference type="AlphaFoldDB" id="A0AA88W2P0"/>